<dbReference type="RefSeq" id="WP_131577410.1">
    <property type="nucleotide sequence ID" value="NZ_CBCSAJ010000068.1"/>
</dbReference>
<sequence length="148" mass="16245">MLFPVAGSRLFIADEPVESPRGPMMVPADAWVEIGETEALGTLGGRYELQEAHYMDGSADGGYAAVKGVHSPNTMQIVLGLDYTDPGQILLSKAYRSRDAFPFRLLLPDGVTDRQWYALVLSIGEVFDAANNVMRMQADLHPAQSFQR</sequence>
<evidence type="ECO:0000313" key="2">
    <source>
        <dbReference type="Proteomes" id="UP001597302"/>
    </source>
</evidence>
<dbReference type="Proteomes" id="UP001597302">
    <property type="component" value="Unassembled WGS sequence"/>
</dbReference>
<protein>
    <submittedName>
        <fullName evidence="1">Uncharacterized protein</fullName>
    </submittedName>
</protein>
<name>A0ABW4DUP6_9RHOB</name>
<dbReference type="EMBL" id="JBHTOQ010000020">
    <property type="protein sequence ID" value="MFD1481449.1"/>
    <property type="molecule type" value="Genomic_DNA"/>
</dbReference>
<comment type="caution">
    <text evidence="1">The sequence shown here is derived from an EMBL/GenBank/DDBJ whole genome shotgun (WGS) entry which is preliminary data.</text>
</comment>
<gene>
    <name evidence="1" type="ORF">ACFQ5P_09080</name>
</gene>
<evidence type="ECO:0000313" key="1">
    <source>
        <dbReference type="EMBL" id="MFD1481449.1"/>
    </source>
</evidence>
<proteinExistence type="predicted"/>
<organism evidence="1 2">
    <name type="scientific">Paracoccus nototheniae</name>
    <dbReference type="NCBI Taxonomy" id="2489002"/>
    <lineage>
        <taxon>Bacteria</taxon>
        <taxon>Pseudomonadati</taxon>
        <taxon>Pseudomonadota</taxon>
        <taxon>Alphaproteobacteria</taxon>
        <taxon>Rhodobacterales</taxon>
        <taxon>Paracoccaceae</taxon>
        <taxon>Paracoccus</taxon>
    </lineage>
</organism>
<dbReference type="Gene3D" id="4.10.410.40">
    <property type="match status" value="1"/>
</dbReference>
<accession>A0ABW4DUP6</accession>
<reference evidence="2" key="1">
    <citation type="journal article" date="2019" name="Int. J. Syst. Evol. Microbiol.">
        <title>The Global Catalogue of Microorganisms (GCM) 10K type strain sequencing project: providing services to taxonomists for standard genome sequencing and annotation.</title>
        <authorList>
            <consortium name="The Broad Institute Genomics Platform"/>
            <consortium name="The Broad Institute Genome Sequencing Center for Infectious Disease"/>
            <person name="Wu L."/>
            <person name="Ma J."/>
        </authorList>
    </citation>
    <scope>NUCLEOTIDE SEQUENCE [LARGE SCALE GENOMIC DNA]</scope>
    <source>
        <strain evidence="2">CCM 8875</strain>
    </source>
</reference>
<keyword evidence="2" id="KW-1185">Reference proteome</keyword>